<feature type="signal peptide" evidence="1">
    <location>
        <begin position="1"/>
        <end position="33"/>
    </location>
</feature>
<evidence type="ECO:0000313" key="3">
    <source>
        <dbReference type="Proteomes" id="UP000016521"/>
    </source>
</evidence>
<name>A0ABN5C966_PSEO7</name>
<reference evidence="2 3" key="1">
    <citation type="submission" date="2015-06" db="EMBL/GenBank/DDBJ databases">
        <authorList>
            <person name="Xie B.-B."/>
            <person name="Rong J.-C."/>
            <person name="Qin Q.-L."/>
            <person name="Zhang Y.-Z."/>
        </authorList>
    </citation>
    <scope>NUCLEOTIDE SEQUENCE [LARGE SCALE GENOMIC DNA]</scope>
    <source>
        <strain evidence="2 3">JCM 20779</strain>
    </source>
</reference>
<dbReference type="Proteomes" id="UP000016521">
    <property type="component" value="Chromosome I"/>
</dbReference>
<evidence type="ECO:0000313" key="2">
    <source>
        <dbReference type="EMBL" id="ATD06138.1"/>
    </source>
</evidence>
<dbReference type="RefSeq" id="WP_010371841.1">
    <property type="nucleotide sequence ID" value="NZ_CP011924.1"/>
</dbReference>
<gene>
    <name evidence="2" type="ORF">PPIS_a0938</name>
</gene>
<sequence length="259" mass="30324">MNFKYNNQTEPIKRIFAFVLMLTLAGCVTTPLAGQSRETVTTDKSTLDAPKWVSLVEGAELKVDVNYKYYPSEMMLSNGMLLRGNTWNGFLKAYVENLPLEKRNDVLNGLSRFYKEYDKVDRVIKFEPLRYISGPYSSNSYVSLKGSFTKLKASALLKIQYYGNDWLFADRITIVADDFIWKSPERKFYRDHYAKVWEYTYFDLKQMEFRRLADKIVTSKDVIIRFHGKQYYDDLQVTDRMKQDISVMLKAIDVINGKV</sequence>
<keyword evidence="3" id="KW-1185">Reference proteome</keyword>
<feature type="chain" id="PRO_5046647470" description="Outer membrane lipoprotein-sorting protein" evidence="1">
    <location>
        <begin position="34"/>
        <end position="259"/>
    </location>
</feature>
<accession>A0ABN5C966</accession>
<proteinExistence type="predicted"/>
<evidence type="ECO:0008006" key="4">
    <source>
        <dbReference type="Google" id="ProtNLM"/>
    </source>
</evidence>
<dbReference type="PROSITE" id="PS51257">
    <property type="entry name" value="PROKAR_LIPOPROTEIN"/>
    <property type="match status" value="1"/>
</dbReference>
<keyword evidence="1" id="KW-0732">Signal</keyword>
<dbReference type="EMBL" id="CP011924">
    <property type="protein sequence ID" value="ATD06138.1"/>
    <property type="molecule type" value="Genomic_DNA"/>
</dbReference>
<organism evidence="2 3">
    <name type="scientific">Pseudoalteromonas piscicida</name>
    <dbReference type="NCBI Taxonomy" id="43662"/>
    <lineage>
        <taxon>Bacteria</taxon>
        <taxon>Pseudomonadati</taxon>
        <taxon>Pseudomonadota</taxon>
        <taxon>Gammaproteobacteria</taxon>
        <taxon>Alteromonadales</taxon>
        <taxon>Pseudoalteromonadaceae</taxon>
        <taxon>Pseudoalteromonas</taxon>
    </lineage>
</organism>
<protein>
    <recommendedName>
        <fullName evidence="4">Outer membrane lipoprotein-sorting protein</fullName>
    </recommendedName>
</protein>
<evidence type="ECO:0000256" key="1">
    <source>
        <dbReference type="SAM" id="SignalP"/>
    </source>
</evidence>